<reference evidence="2" key="3">
    <citation type="submission" date="2021-05" db="UniProtKB">
        <authorList>
            <consortium name="EnsemblPlants"/>
        </authorList>
    </citation>
    <scope>IDENTIFICATION</scope>
    <source>
        <strain evidence="2">cv. B73</strain>
    </source>
</reference>
<evidence type="ECO:0000313" key="3">
    <source>
        <dbReference type="Proteomes" id="UP000007305"/>
    </source>
</evidence>
<feature type="compositionally biased region" description="Low complexity" evidence="1">
    <location>
        <begin position="88"/>
        <end position="138"/>
    </location>
</feature>
<dbReference type="PANTHER" id="PTHR33597:SF20">
    <property type="entry name" value="OS02G0760400 PROTEIN"/>
    <property type="match status" value="1"/>
</dbReference>
<name>A0A804NXJ2_MAIZE</name>
<keyword evidence="3" id="KW-1185">Reference proteome</keyword>
<reference evidence="2" key="2">
    <citation type="submission" date="2019-07" db="EMBL/GenBank/DDBJ databases">
        <authorList>
            <person name="Seetharam A."/>
            <person name="Woodhouse M."/>
            <person name="Cannon E."/>
        </authorList>
    </citation>
    <scope>NUCLEOTIDE SEQUENCE [LARGE SCALE GENOMIC DNA]</scope>
    <source>
        <strain evidence="2">cv. B73</strain>
    </source>
</reference>
<protein>
    <submittedName>
        <fullName evidence="2">Uncharacterized protein</fullName>
    </submittedName>
</protein>
<dbReference type="EnsemblPlants" id="Zm00001eb193810_T001">
    <property type="protein sequence ID" value="Zm00001eb193810_P001"/>
    <property type="gene ID" value="Zm00001eb193810"/>
</dbReference>
<organism evidence="2 3">
    <name type="scientific">Zea mays</name>
    <name type="common">Maize</name>
    <dbReference type="NCBI Taxonomy" id="4577"/>
    <lineage>
        <taxon>Eukaryota</taxon>
        <taxon>Viridiplantae</taxon>
        <taxon>Streptophyta</taxon>
        <taxon>Embryophyta</taxon>
        <taxon>Tracheophyta</taxon>
        <taxon>Spermatophyta</taxon>
        <taxon>Magnoliopsida</taxon>
        <taxon>Liliopsida</taxon>
        <taxon>Poales</taxon>
        <taxon>Poaceae</taxon>
        <taxon>PACMAD clade</taxon>
        <taxon>Panicoideae</taxon>
        <taxon>Andropogonodae</taxon>
        <taxon>Andropogoneae</taxon>
        <taxon>Tripsacinae</taxon>
        <taxon>Zea</taxon>
    </lineage>
</organism>
<reference evidence="3" key="1">
    <citation type="journal article" date="2009" name="Science">
        <title>The B73 maize genome: complexity, diversity, and dynamics.</title>
        <authorList>
            <person name="Schnable P.S."/>
            <person name="Ware D."/>
            <person name="Fulton R.S."/>
            <person name="Stein J.C."/>
            <person name="Wei F."/>
            <person name="Pasternak S."/>
            <person name="Liang C."/>
            <person name="Zhang J."/>
            <person name="Fulton L."/>
            <person name="Graves T.A."/>
            <person name="Minx P."/>
            <person name="Reily A.D."/>
            <person name="Courtney L."/>
            <person name="Kruchowski S.S."/>
            <person name="Tomlinson C."/>
            <person name="Strong C."/>
            <person name="Delehaunty K."/>
            <person name="Fronick C."/>
            <person name="Courtney B."/>
            <person name="Rock S.M."/>
            <person name="Belter E."/>
            <person name="Du F."/>
            <person name="Kim K."/>
            <person name="Abbott R.M."/>
            <person name="Cotton M."/>
            <person name="Levy A."/>
            <person name="Marchetto P."/>
            <person name="Ochoa K."/>
            <person name="Jackson S.M."/>
            <person name="Gillam B."/>
            <person name="Chen W."/>
            <person name="Yan L."/>
            <person name="Higginbotham J."/>
            <person name="Cardenas M."/>
            <person name="Waligorski J."/>
            <person name="Applebaum E."/>
            <person name="Phelps L."/>
            <person name="Falcone J."/>
            <person name="Kanchi K."/>
            <person name="Thane T."/>
            <person name="Scimone A."/>
            <person name="Thane N."/>
            <person name="Henke J."/>
            <person name="Wang T."/>
            <person name="Ruppert J."/>
            <person name="Shah N."/>
            <person name="Rotter K."/>
            <person name="Hodges J."/>
            <person name="Ingenthron E."/>
            <person name="Cordes M."/>
            <person name="Kohlberg S."/>
            <person name="Sgro J."/>
            <person name="Delgado B."/>
            <person name="Mead K."/>
            <person name="Chinwalla A."/>
            <person name="Leonard S."/>
            <person name="Crouse K."/>
            <person name="Collura K."/>
            <person name="Kudrna D."/>
            <person name="Currie J."/>
            <person name="He R."/>
            <person name="Angelova A."/>
            <person name="Rajasekar S."/>
            <person name="Mueller T."/>
            <person name="Lomeli R."/>
            <person name="Scara G."/>
            <person name="Ko A."/>
            <person name="Delaney K."/>
            <person name="Wissotski M."/>
            <person name="Lopez G."/>
            <person name="Campos D."/>
            <person name="Braidotti M."/>
            <person name="Ashley E."/>
            <person name="Golser W."/>
            <person name="Kim H."/>
            <person name="Lee S."/>
            <person name="Lin J."/>
            <person name="Dujmic Z."/>
            <person name="Kim W."/>
            <person name="Talag J."/>
            <person name="Zuccolo A."/>
            <person name="Fan C."/>
            <person name="Sebastian A."/>
            <person name="Kramer M."/>
            <person name="Spiegel L."/>
            <person name="Nascimento L."/>
            <person name="Zutavern T."/>
            <person name="Miller B."/>
            <person name="Ambroise C."/>
            <person name="Muller S."/>
            <person name="Spooner W."/>
            <person name="Narechania A."/>
            <person name="Ren L."/>
            <person name="Wei S."/>
            <person name="Kumari S."/>
            <person name="Faga B."/>
            <person name="Levy M.J."/>
            <person name="McMahan L."/>
            <person name="Van Buren P."/>
            <person name="Vaughn M.W."/>
            <person name="Ying K."/>
            <person name="Yeh C.-T."/>
            <person name="Emrich S.J."/>
            <person name="Jia Y."/>
            <person name="Kalyanaraman A."/>
            <person name="Hsia A.-P."/>
            <person name="Barbazuk W.B."/>
            <person name="Baucom R.S."/>
            <person name="Brutnell T.P."/>
            <person name="Carpita N.C."/>
            <person name="Chaparro C."/>
            <person name="Chia J.-M."/>
            <person name="Deragon J.-M."/>
            <person name="Estill J.C."/>
            <person name="Fu Y."/>
            <person name="Jeddeloh J.A."/>
            <person name="Han Y."/>
            <person name="Lee H."/>
            <person name="Li P."/>
            <person name="Lisch D.R."/>
            <person name="Liu S."/>
            <person name="Liu Z."/>
            <person name="Nagel D.H."/>
            <person name="McCann M.C."/>
            <person name="SanMiguel P."/>
            <person name="Myers A.M."/>
            <person name="Nettleton D."/>
            <person name="Nguyen J."/>
            <person name="Penning B.W."/>
            <person name="Ponnala L."/>
            <person name="Schneider K.L."/>
            <person name="Schwartz D.C."/>
            <person name="Sharma A."/>
            <person name="Soderlund C."/>
            <person name="Springer N.M."/>
            <person name="Sun Q."/>
            <person name="Wang H."/>
            <person name="Waterman M."/>
            <person name="Westerman R."/>
            <person name="Wolfgruber T.K."/>
            <person name="Yang L."/>
            <person name="Yu Y."/>
            <person name="Zhang L."/>
            <person name="Zhou S."/>
            <person name="Zhu Q."/>
            <person name="Bennetzen J.L."/>
            <person name="Dawe R.K."/>
            <person name="Jiang J."/>
            <person name="Jiang N."/>
            <person name="Presting G.G."/>
            <person name="Wessler S.R."/>
            <person name="Aluru S."/>
            <person name="Martienssen R.A."/>
            <person name="Clifton S.W."/>
            <person name="McCombie W.R."/>
            <person name="Wing R.A."/>
            <person name="Wilson R.K."/>
        </authorList>
    </citation>
    <scope>NUCLEOTIDE SEQUENCE [LARGE SCALE GENOMIC DNA]</scope>
    <source>
        <strain evidence="3">cv. B73</strain>
    </source>
</reference>
<feature type="region of interest" description="Disordered" evidence="1">
    <location>
        <begin position="1"/>
        <end position="146"/>
    </location>
</feature>
<dbReference type="AlphaFoldDB" id="A0A804NXJ2"/>
<accession>A0A804NXJ2</accession>
<proteinExistence type="predicted"/>
<dbReference type="PANTHER" id="PTHR33597">
    <property type="entry name" value="OS02G0760400 PROTEIN"/>
    <property type="match status" value="1"/>
</dbReference>
<gene>
    <name evidence="2" type="primary">LOC100274066</name>
</gene>
<evidence type="ECO:0000313" key="2">
    <source>
        <dbReference type="EnsemblPlants" id="Zm00001eb193810_P001"/>
    </source>
</evidence>
<dbReference type="InParanoid" id="A0A804NXJ2"/>
<dbReference type="Proteomes" id="UP000007305">
    <property type="component" value="Chromosome 4"/>
</dbReference>
<dbReference type="Gramene" id="Zm00001eb193810_T001">
    <property type="protein sequence ID" value="Zm00001eb193810_P001"/>
    <property type="gene ID" value="Zm00001eb193810"/>
</dbReference>
<evidence type="ECO:0000256" key="1">
    <source>
        <dbReference type="SAM" id="MobiDB-lite"/>
    </source>
</evidence>
<feature type="compositionally biased region" description="Basic residues" evidence="1">
    <location>
        <begin position="27"/>
        <end position="42"/>
    </location>
</feature>
<sequence>MKSGPFARIHHPPHEIVPKPFGPAVQTKHKLPAQRTAARRRPPSQFPHGSGTSQFRTTIPPAATADGDLTAEPLLSQPNCADPPPWRPSGSGSSSSSLSGRRPPASPSWVATTPPLASAPAKLASSPSSAPAFSSPPTQTAKDSALAQLSPASAMPADIVVIRLPGPRALRVLARSVLFAVALLFLPWLRPAEAPARGRAVDTCGAAAAQAELLLRDLHQEGLPVHGARAVVLVANGVCDSTAPKQDLRRMLMIGESSVDFLLDFGYFNEDADRFAFADRVLKHGGILAAPIDSLSAFSLPQNYRTIYIHRFAEAFIGVKKVAPAEDNSHAGTSTRTELLSPPAFDLKEGVFYSRPDETTNCEFKNMARKLLLSDITGTPTAYSYKRKLLVQMLRKDQES</sequence>